<dbReference type="GO" id="GO:0008177">
    <property type="term" value="F:succinate dehydrogenase (quinone) activity"/>
    <property type="evidence" value="ECO:0007669"/>
    <property type="project" value="UniProtKB-EC"/>
</dbReference>
<dbReference type="InterPro" id="IPR004489">
    <property type="entry name" value="Succ_DH/fum_Rdtase_Fe-S"/>
</dbReference>
<dbReference type="OrthoDB" id="9804391at2"/>
<evidence type="ECO:0000256" key="8">
    <source>
        <dbReference type="ARBA" id="ARBA00023004"/>
    </source>
</evidence>
<evidence type="ECO:0000256" key="6">
    <source>
        <dbReference type="ARBA" id="ARBA00022723"/>
    </source>
</evidence>
<protein>
    <recommendedName>
        <fullName evidence="11">Fumarate reductase iron-sulfur subunit</fullName>
        <ecNumber evidence="11">1.3.5.1</ecNumber>
    </recommendedName>
</protein>
<keyword evidence="9 11" id="KW-0411">Iron-sulfur</keyword>
<dbReference type="GO" id="GO:0046872">
    <property type="term" value="F:metal ion binding"/>
    <property type="evidence" value="ECO:0007669"/>
    <property type="project" value="UniProtKB-KW"/>
</dbReference>
<dbReference type="SUPFAM" id="SSF54292">
    <property type="entry name" value="2Fe-2S ferredoxin-like"/>
    <property type="match status" value="1"/>
</dbReference>
<dbReference type="GO" id="GO:0051538">
    <property type="term" value="F:3 iron, 4 sulfur cluster binding"/>
    <property type="evidence" value="ECO:0007669"/>
    <property type="project" value="UniProtKB-KW"/>
</dbReference>
<evidence type="ECO:0000256" key="3">
    <source>
        <dbReference type="ARBA" id="ARBA00022485"/>
    </source>
</evidence>
<dbReference type="PROSITE" id="PS51085">
    <property type="entry name" value="2FE2S_FER_2"/>
    <property type="match status" value="1"/>
</dbReference>
<dbReference type="Proteomes" id="UP000050544">
    <property type="component" value="Unassembled WGS sequence"/>
</dbReference>
<evidence type="ECO:0000256" key="5">
    <source>
        <dbReference type="ARBA" id="ARBA00022714"/>
    </source>
</evidence>
<dbReference type="PANTHER" id="PTHR11921">
    <property type="entry name" value="SUCCINATE DEHYDROGENASE IRON-SULFUR PROTEIN"/>
    <property type="match status" value="1"/>
</dbReference>
<dbReference type="NCBIfam" id="TIGR00384">
    <property type="entry name" value="dhsB"/>
    <property type="match status" value="1"/>
</dbReference>
<sequence>MSEEKWTVNFVVYRKKGDGEPHYQTFTLEVSPDEYVIDGVERIWAFHDRSLVFAHACHHSTCGACGMRVNGVEKLTCITRIRDVTKNGGTLRIEPLRNFPVISDLVVDMSRLYVGMDKVHAPAVHPLSLAPLEGEGIKPPRDVPMDGGKEYLRLADCIECGLCISACPVAGTAEEYLGPAVLAAAQLQGLKRAPDLAEVVDCVDGVWRCHSAYECTAVCPSNVDPGWRIMDLRRQVLAQRIKRWFGGA</sequence>
<comment type="cofactor">
    <cofactor evidence="11">
        <name>[2Fe-2S] cluster</name>
        <dbReference type="ChEBI" id="CHEBI:190135"/>
    </cofactor>
    <text evidence="11">Binds 1 [2Fe-2S] cluster.</text>
</comment>
<comment type="pathway">
    <text evidence="1">Carbohydrate metabolism; tricarboxylic acid cycle.</text>
</comment>
<comment type="similarity">
    <text evidence="2 11">Belongs to the succinate dehydrogenase/fumarate reductase iron-sulfur protein family.</text>
</comment>
<dbReference type="EMBL" id="LGKO01000004">
    <property type="protein sequence ID" value="KPL83251.1"/>
    <property type="molecule type" value="Genomic_DNA"/>
</dbReference>
<organism evidence="14 15">
    <name type="scientific">Thermanaerothrix daxensis</name>
    <dbReference type="NCBI Taxonomy" id="869279"/>
    <lineage>
        <taxon>Bacteria</taxon>
        <taxon>Bacillati</taxon>
        <taxon>Chloroflexota</taxon>
        <taxon>Anaerolineae</taxon>
        <taxon>Anaerolineales</taxon>
        <taxon>Anaerolineaceae</taxon>
        <taxon>Thermanaerothrix</taxon>
    </lineage>
</organism>
<keyword evidence="4" id="KW-0816">Tricarboxylic acid cycle</keyword>
<dbReference type="InterPro" id="IPR036010">
    <property type="entry name" value="2Fe-2S_ferredoxin-like_sf"/>
</dbReference>
<evidence type="ECO:0000256" key="2">
    <source>
        <dbReference type="ARBA" id="ARBA00009433"/>
    </source>
</evidence>
<keyword evidence="7" id="KW-0560">Oxidoreductase</keyword>
<dbReference type="InterPro" id="IPR017896">
    <property type="entry name" value="4Fe4S_Fe-S-bd"/>
</dbReference>
<dbReference type="Pfam" id="PF13183">
    <property type="entry name" value="Fer4_8"/>
    <property type="match status" value="1"/>
</dbReference>
<dbReference type="PROSITE" id="PS00198">
    <property type="entry name" value="4FE4S_FER_1"/>
    <property type="match status" value="1"/>
</dbReference>
<keyword evidence="10 11" id="KW-0003">3Fe-4S</keyword>
<evidence type="ECO:0000259" key="13">
    <source>
        <dbReference type="PROSITE" id="PS51379"/>
    </source>
</evidence>
<reference evidence="14 15" key="1">
    <citation type="submission" date="2015-07" db="EMBL/GenBank/DDBJ databases">
        <title>Whole genome sequence of Thermanaerothrix daxensis DSM 23592.</title>
        <authorList>
            <person name="Hemp J."/>
            <person name="Ward L.M."/>
            <person name="Pace L.A."/>
            <person name="Fischer W.W."/>
        </authorList>
    </citation>
    <scope>NUCLEOTIDE SEQUENCE [LARGE SCALE GENOMIC DNA]</scope>
    <source>
        <strain evidence="14 15">GNS-1</strain>
    </source>
</reference>
<dbReference type="RefSeq" id="WP_054521665.1">
    <property type="nucleotide sequence ID" value="NZ_LGKO01000004.1"/>
</dbReference>
<feature type="domain" description="2Fe-2S ferredoxin-type" evidence="12">
    <location>
        <begin position="6"/>
        <end position="97"/>
    </location>
</feature>
<evidence type="ECO:0000256" key="9">
    <source>
        <dbReference type="ARBA" id="ARBA00023014"/>
    </source>
</evidence>
<dbReference type="GO" id="GO:0051539">
    <property type="term" value="F:4 iron, 4 sulfur cluster binding"/>
    <property type="evidence" value="ECO:0007669"/>
    <property type="project" value="UniProtKB-KW"/>
</dbReference>
<evidence type="ECO:0000256" key="11">
    <source>
        <dbReference type="RuleBase" id="RU361237"/>
    </source>
</evidence>
<dbReference type="GO" id="GO:0009055">
    <property type="term" value="F:electron transfer activity"/>
    <property type="evidence" value="ECO:0007669"/>
    <property type="project" value="InterPro"/>
</dbReference>
<dbReference type="GO" id="GO:0006099">
    <property type="term" value="P:tricarboxylic acid cycle"/>
    <property type="evidence" value="ECO:0007669"/>
    <property type="project" value="UniProtKB-KW"/>
</dbReference>
<dbReference type="InterPro" id="IPR050573">
    <property type="entry name" value="SDH/FRD_Iron-Sulfur"/>
</dbReference>
<dbReference type="InterPro" id="IPR017900">
    <property type="entry name" value="4Fe4S_Fe_S_CS"/>
</dbReference>
<keyword evidence="5 11" id="KW-0001">2Fe-2S</keyword>
<evidence type="ECO:0000259" key="12">
    <source>
        <dbReference type="PROSITE" id="PS51085"/>
    </source>
</evidence>
<dbReference type="GO" id="GO:0051537">
    <property type="term" value="F:2 iron, 2 sulfur cluster binding"/>
    <property type="evidence" value="ECO:0007669"/>
    <property type="project" value="UniProtKB-KW"/>
</dbReference>
<dbReference type="AlphaFoldDB" id="A0A0P6XJB9"/>
<accession>A0A0P6XJB9</accession>
<evidence type="ECO:0000256" key="1">
    <source>
        <dbReference type="ARBA" id="ARBA00005163"/>
    </source>
</evidence>
<dbReference type="GO" id="GO:0022904">
    <property type="term" value="P:respiratory electron transport chain"/>
    <property type="evidence" value="ECO:0007669"/>
    <property type="project" value="TreeGrafter"/>
</dbReference>
<keyword evidence="15" id="KW-1185">Reference proteome</keyword>
<dbReference type="InterPro" id="IPR009051">
    <property type="entry name" value="Helical_ferredxn"/>
</dbReference>
<dbReference type="SUPFAM" id="SSF46548">
    <property type="entry name" value="alpha-helical ferredoxin"/>
    <property type="match status" value="1"/>
</dbReference>
<dbReference type="PANTHER" id="PTHR11921:SF29">
    <property type="entry name" value="SUCCINATE DEHYDROGENASE [UBIQUINONE] IRON-SULFUR SUBUNIT, MITOCHONDRIAL"/>
    <property type="match status" value="1"/>
</dbReference>
<evidence type="ECO:0000313" key="15">
    <source>
        <dbReference type="Proteomes" id="UP000050544"/>
    </source>
</evidence>
<keyword evidence="8 11" id="KW-0408">Iron</keyword>
<proteinExistence type="inferred from homology"/>
<keyword evidence="3 11" id="KW-0004">4Fe-4S</keyword>
<evidence type="ECO:0000256" key="7">
    <source>
        <dbReference type="ARBA" id="ARBA00023002"/>
    </source>
</evidence>
<dbReference type="InterPro" id="IPR001041">
    <property type="entry name" value="2Fe-2S_ferredoxin-type"/>
</dbReference>
<evidence type="ECO:0000313" key="14">
    <source>
        <dbReference type="EMBL" id="KPL83251.1"/>
    </source>
</evidence>
<feature type="domain" description="4Fe-4S ferredoxin-type" evidence="13">
    <location>
        <begin position="148"/>
        <end position="176"/>
    </location>
</feature>
<dbReference type="PROSITE" id="PS51379">
    <property type="entry name" value="4FE4S_FER_2"/>
    <property type="match status" value="1"/>
</dbReference>
<comment type="caution">
    <text evidence="14">The sequence shown here is derived from an EMBL/GenBank/DDBJ whole genome shotgun (WGS) entry which is preliminary data.</text>
</comment>
<evidence type="ECO:0000256" key="4">
    <source>
        <dbReference type="ARBA" id="ARBA00022532"/>
    </source>
</evidence>
<name>A0A0P6XJB9_9CHLR</name>
<dbReference type="STRING" id="869279.SE15_08415"/>
<comment type="cofactor">
    <cofactor evidence="11">
        <name>[4Fe-4S] cluster</name>
        <dbReference type="ChEBI" id="CHEBI:49883"/>
    </cofactor>
    <text evidence="11">Binds 1 [4Fe-4S] cluster.</text>
</comment>
<dbReference type="Gene3D" id="3.10.20.30">
    <property type="match status" value="1"/>
</dbReference>
<dbReference type="Pfam" id="PF13085">
    <property type="entry name" value="Fer2_3"/>
    <property type="match status" value="1"/>
</dbReference>
<dbReference type="Gene3D" id="1.10.1060.10">
    <property type="entry name" value="Alpha-helical ferredoxin"/>
    <property type="match status" value="1"/>
</dbReference>
<dbReference type="InterPro" id="IPR012675">
    <property type="entry name" value="Beta-grasp_dom_sf"/>
</dbReference>
<keyword evidence="6 11" id="KW-0479">Metal-binding</keyword>
<evidence type="ECO:0000256" key="10">
    <source>
        <dbReference type="ARBA" id="ARBA00023291"/>
    </source>
</evidence>
<dbReference type="InterPro" id="IPR025192">
    <property type="entry name" value="Succ_DH/fum_Rdtase_N"/>
</dbReference>
<comment type="catalytic activity">
    <reaction evidence="11">
        <text>a menaquinone + succinate = a menaquinol + fumarate</text>
        <dbReference type="Rhea" id="RHEA:27834"/>
        <dbReference type="Rhea" id="RHEA-COMP:9537"/>
        <dbReference type="Rhea" id="RHEA-COMP:9539"/>
        <dbReference type="ChEBI" id="CHEBI:16374"/>
        <dbReference type="ChEBI" id="CHEBI:18151"/>
        <dbReference type="ChEBI" id="CHEBI:29806"/>
        <dbReference type="ChEBI" id="CHEBI:30031"/>
        <dbReference type="EC" id="1.3.5.1"/>
    </reaction>
</comment>
<dbReference type="EC" id="1.3.5.1" evidence="11"/>
<comment type="cofactor">
    <cofactor evidence="11">
        <name>[3Fe-4S] cluster</name>
        <dbReference type="ChEBI" id="CHEBI:21137"/>
    </cofactor>
    <text evidence="11">Binds 1 [3Fe-4S] cluster.</text>
</comment>
<gene>
    <name evidence="14" type="ORF">SE15_08415</name>
</gene>